<proteinExistence type="predicted"/>
<feature type="compositionally biased region" description="Polar residues" evidence="4">
    <location>
        <begin position="580"/>
        <end position="589"/>
    </location>
</feature>
<dbReference type="Proteomes" id="UP001280581">
    <property type="component" value="Unassembled WGS sequence"/>
</dbReference>
<evidence type="ECO:0000313" key="6">
    <source>
        <dbReference type="EMBL" id="KAK3215152.1"/>
    </source>
</evidence>
<keyword evidence="3" id="KW-0862">Zinc</keyword>
<dbReference type="GO" id="GO:0008270">
    <property type="term" value="F:zinc ion binding"/>
    <property type="evidence" value="ECO:0007669"/>
    <property type="project" value="UniProtKB-KW"/>
</dbReference>
<evidence type="ECO:0000256" key="4">
    <source>
        <dbReference type="SAM" id="MobiDB-lite"/>
    </source>
</evidence>
<feature type="compositionally biased region" description="Polar residues" evidence="4">
    <location>
        <begin position="151"/>
        <end position="169"/>
    </location>
</feature>
<dbReference type="InterPro" id="IPR011011">
    <property type="entry name" value="Znf_FYVE_PHD"/>
</dbReference>
<dbReference type="SMART" id="SM00249">
    <property type="entry name" value="PHD"/>
    <property type="match status" value="1"/>
</dbReference>
<evidence type="ECO:0000259" key="5">
    <source>
        <dbReference type="SMART" id="SM00249"/>
    </source>
</evidence>
<keyword evidence="1" id="KW-0479">Metal-binding</keyword>
<keyword evidence="7" id="KW-1185">Reference proteome</keyword>
<dbReference type="EMBL" id="WVTA01000003">
    <property type="protein sequence ID" value="KAK3215152.1"/>
    <property type="molecule type" value="Genomic_DNA"/>
</dbReference>
<dbReference type="SUPFAM" id="SSF57903">
    <property type="entry name" value="FYVE/PHD zinc finger"/>
    <property type="match status" value="1"/>
</dbReference>
<keyword evidence="2" id="KW-0863">Zinc-finger</keyword>
<feature type="compositionally biased region" description="Acidic residues" evidence="4">
    <location>
        <begin position="590"/>
        <end position="608"/>
    </location>
</feature>
<feature type="compositionally biased region" description="Low complexity" evidence="4">
    <location>
        <begin position="521"/>
        <end position="532"/>
    </location>
</feature>
<evidence type="ECO:0000313" key="7">
    <source>
        <dbReference type="Proteomes" id="UP001280581"/>
    </source>
</evidence>
<name>A0AAN6RKL8_9PLEO</name>
<gene>
    <name evidence="6" type="ORF">GRF29_19g2380472</name>
</gene>
<feature type="compositionally biased region" description="Basic residues" evidence="4">
    <location>
        <begin position="687"/>
        <end position="703"/>
    </location>
</feature>
<evidence type="ECO:0000256" key="3">
    <source>
        <dbReference type="ARBA" id="ARBA00022833"/>
    </source>
</evidence>
<feature type="compositionally biased region" description="Polar residues" evidence="4">
    <location>
        <begin position="209"/>
        <end position="223"/>
    </location>
</feature>
<evidence type="ECO:0000256" key="2">
    <source>
        <dbReference type="ARBA" id="ARBA00022771"/>
    </source>
</evidence>
<comment type="caution">
    <text evidence="6">The sequence shown here is derived from an EMBL/GenBank/DDBJ whole genome shotgun (WGS) entry which is preliminary data.</text>
</comment>
<feature type="domain" description="Zinc finger PHD-type" evidence="5">
    <location>
        <begin position="612"/>
        <end position="663"/>
    </location>
</feature>
<feature type="region of interest" description="Disordered" evidence="4">
    <location>
        <begin position="482"/>
        <end position="608"/>
    </location>
</feature>
<accession>A0AAN6RKL8</accession>
<dbReference type="InterPro" id="IPR001965">
    <property type="entry name" value="Znf_PHD"/>
</dbReference>
<feature type="compositionally biased region" description="Polar residues" evidence="4">
    <location>
        <begin position="560"/>
        <end position="569"/>
    </location>
</feature>
<protein>
    <recommendedName>
        <fullName evidence="5">Zinc finger PHD-type domain-containing protein</fullName>
    </recommendedName>
</protein>
<dbReference type="Gene3D" id="3.30.40.10">
    <property type="entry name" value="Zinc/RING finger domain, C3HC4 (zinc finger)"/>
    <property type="match status" value="1"/>
</dbReference>
<dbReference type="InterPro" id="IPR013083">
    <property type="entry name" value="Znf_RING/FYVE/PHD"/>
</dbReference>
<feature type="compositionally biased region" description="Basic and acidic residues" evidence="4">
    <location>
        <begin position="511"/>
        <end position="520"/>
    </location>
</feature>
<feature type="region of interest" description="Disordered" evidence="4">
    <location>
        <begin position="130"/>
        <end position="170"/>
    </location>
</feature>
<evidence type="ECO:0000256" key="1">
    <source>
        <dbReference type="ARBA" id="ARBA00022723"/>
    </source>
</evidence>
<dbReference type="AlphaFoldDB" id="A0AAN6RKL8"/>
<organism evidence="6 7">
    <name type="scientific">Pseudopithomyces chartarum</name>
    <dbReference type="NCBI Taxonomy" id="1892770"/>
    <lineage>
        <taxon>Eukaryota</taxon>
        <taxon>Fungi</taxon>
        <taxon>Dikarya</taxon>
        <taxon>Ascomycota</taxon>
        <taxon>Pezizomycotina</taxon>
        <taxon>Dothideomycetes</taxon>
        <taxon>Pleosporomycetidae</taxon>
        <taxon>Pleosporales</taxon>
        <taxon>Massarineae</taxon>
        <taxon>Didymosphaeriaceae</taxon>
        <taxon>Pseudopithomyces</taxon>
    </lineage>
</organism>
<sequence>MAHSTPVQGAPLPATYSTPSSSMIYGSTPSSQLHALHPASSSPTLDSICHPSYYEILSTQTPADPKAKWRPEGGKYASWEEAEKAARQLMNAVAASTAGSNVFEGGNKFWVVDASMMTKIQYQIAAVEDAPNTAPPPLRFDTPSASDVRPKTSSQLHQSPDPSSDQFQNDVPRDQMEQECMESQDVNKVHALSDGNKTLSCEDLMTIKQEQGASQSASALSHPTPSPETLPHGAARETGEASTETISQVFEQPNTAPQTVAAIDLTTEAAATSAPNAVPAEKAQQLDTSGRFGLYLTLKHPSSPSVTYLVQLNTSLGQAQSDMKVIATNEIDKDVAKDPEGLPHITFDDCEIDIAKNQGAQLVYEIVKGSFVDGRFESHMEQSGRATGESYTKEMMKTEPAHQCPIKMATDMADVASEVFEAVGNTSSRGDGITIDEEIGFTADGKDIREDSKSSTTTMTLAEQTTAVLQHDQDVHQAVETVMSDTEPDEAIEKSKDLQQGEPQQEEMQQDDLHQEKPQQEELQQEVSQQEELQQEEQQHPAQVASPSRKRSREPDNDNTDQPSTQDATSVGPPRKKTKTVANESMNTAQDEEMTDVAGNEAEDIEDPDAVYCRCREGDDGSEMVGCDGEDCISGGWVHWRCISTKKGKPGVDMDSWLCPDCDPARKKKKGGAAYGWSKTAMAKGAAAKRKGGSAANKKRLVR</sequence>
<feature type="region of interest" description="Disordered" evidence="4">
    <location>
        <begin position="679"/>
        <end position="703"/>
    </location>
</feature>
<reference evidence="6 7" key="1">
    <citation type="submission" date="2021-02" db="EMBL/GenBank/DDBJ databases">
        <title>Genome assembly of Pseudopithomyces chartarum.</title>
        <authorList>
            <person name="Jauregui R."/>
            <person name="Singh J."/>
            <person name="Voisey C."/>
        </authorList>
    </citation>
    <scope>NUCLEOTIDE SEQUENCE [LARGE SCALE GENOMIC DNA]</scope>
    <source>
        <strain evidence="6 7">AGR01</strain>
    </source>
</reference>
<feature type="region of interest" description="Disordered" evidence="4">
    <location>
        <begin position="209"/>
        <end position="244"/>
    </location>
</feature>